<gene>
    <name evidence="6" type="ORF">g.50305</name>
</gene>
<protein>
    <recommendedName>
        <fullName evidence="5">ABC transporter domain-containing protein</fullName>
    </recommendedName>
</protein>
<dbReference type="GO" id="GO:0016020">
    <property type="term" value="C:membrane"/>
    <property type="evidence" value="ECO:0007669"/>
    <property type="project" value="TreeGrafter"/>
</dbReference>
<evidence type="ECO:0000256" key="4">
    <source>
        <dbReference type="ARBA" id="ARBA00022840"/>
    </source>
</evidence>
<feature type="non-terminal residue" evidence="6">
    <location>
        <position position="232"/>
    </location>
</feature>
<dbReference type="PANTHER" id="PTHR24223">
    <property type="entry name" value="ATP-BINDING CASSETTE SUB-FAMILY C"/>
    <property type="match status" value="1"/>
</dbReference>
<organism evidence="6">
    <name type="scientific">Cuerna arida</name>
    <dbReference type="NCBI Taxonomy" id="1464854"/>
    <lineage>
        <taxon>Eukaryota</taxon>
        <taxon>Metazoa</taxon>
        <taxon>Ecdysozoa</taxon>
        <taxon>Arthropoda</taxon>
        <taxon>Hexapoda</taxon>
        <taxon>Insecta</taxon>
        <taxon>Pterygota</taxon>
        <taxon>Neoptera</taxon>
        <taxon>Paraneoptera</taxon>
        <taxon>Hemiptera</taxon>
        <taxon>Auchenorrhyncha</taxon>
        <taxon>Membracoidea</taxon>
        <taxon>Cicadellidae</taxon>
        <taxon>Cicadellinae</taxon>
        <taxon>Proconiini</taxon>
        <taxon>Cuerna</taxon>
    </lineage>
</organism>
<evidence type="ECO:0000256" key="2">
    <source>
        <dbReference type="ARBA" id="ARBA00022737"/>
    </source>
</evidence>
<dbReference type="EMBL" id="GECZ01005185">
    <property type="protein sequence ID" value="JAS64584.1"/>
    <property type="molecule type" value="Transcribed_RNA"/>
</dbReference>
<keyword evidence="3" id="KW-0547">Nucleotide-binding</keyword>
<dbReference type="InterPro" id="IPR050173">
    <property type="entry name" value="ABC_transporter_C-like"/>
</dbReference>
<dbReference type="GO" id="GO:0016887">
    <property type="term" value="F:ATP hydrolysis activity"/>
    <property type="evidence" value="ECO:0007669"/>
    <property type="project" value="InterPro"/>
</dbReference>
<dbReference type="InterPro" id="IPR003439">
    <property type="entry name" value="ABC_transporter-like_ATP-bd"/>
</dbReference>
<dbReference type="PANTHER" id="PTHR24223:SF443">
    <property type="entry name" value="MULTIDRUG-RESISTANCE LIKE PROTEIN 1, ISOFORM I"/>
    <property type="match status" value="1"/>
</dbReference>
<feature type="non-terminal residue" evidence="6">
    <location>
        <position position="1"/>
    </location>
</feature>
<dbReference type="Pfam" id="PF00005">
    <property type="entry name" value="ABC_tran"/>
    <property type="match status" value="1"/>
</dbReference>
<dbReference type="InterPro" id="IPR027417">
    <property type="entry name" value="P-loop_NTPase"/>
</dbReference>
<keyword evidence="4" id="KW-0067">ATP-binding</keyword>
<evidence type="ECO:0000313" key="6">
    <source>
        <dbReference type="EMBL" id="JAS64584.1"/>
    </source>
</evidence>
<dbReference type="Gene3D" id="3.40.50.300">
    <property type="entry name" value="P-loop containing nucleotide triphosphate hydrolases"/>
    <property type="match status" value="1"/>
</dbReference>
<dbReference type="SUPFAM" id="SSF52540">
    <property type="entry name" value="P-loop containing nucleoside triphosphate hydrolases"/>
    <property type="match status" value="1"/>
</dbReference>
<sequence>EINKISGEFYAKEHKAYVPQQAWIQNRTIRDNILFGLPHDPILYHSVLEACDLNKDLNILPGGDMTEIGEQGLNLSGGQKQRVALARAVYVMLYSNPKASNSHKEQRYNICLFDDTLSALDTFVARNVYRNVMGPEGLLRDKTRIIITNPKSQTVLRDADMIIMLKDGEIIESGTFDDLWDKQKDFYDFYMEEGNNGQFQLVDELIENCNSTNSSQSFDNISKEDKLIQEEA</sequence>
<proteinExistence type="predicted"/>
<evidence type="ECO:0000259" key="5">
    <source>
        <dbReference type="Pfam" id="PF00005"/>
    </source>
</evidence>
<evidence type="ECO:0000256" key="3">
    <source>
        <dbReference type="ARBA" id="ARBA00022741"/>
    </source>
</evidence>
<keyword evidence="2" id="KW-0677">Repeat</keyword>
<evidence type="ECO:0000256" key="1">
    <source>
        <dbReference type="ARBA" id="ARBA00004127"/>
    </source>
</evidence>
<name>A0A1B6GQ74_9HEMI</name>
<dbReference type="GO" id="GO:0005524">
    <property type="term" value="F:ATP binding"/>
    <property type="evidence" value="ECO:0007669"/>
    <property type="project" value="UniProtKB-KW"/>
</dbReference>
<feature type="domain" description="ABC transporter" evidence="5">
    <location>
        <begin position="12"/>
        <end position="90"/>
    </location>
</feature>
<comment type="subcellular location">
    <subcellularLocation>
        <location evidence="1">Endomembrane system</location>
        <topology evidence="1">Multi-pass membrane protein</topology>
    </subcellularLocation>
</comment>
<reference evidence="6" key="1">
    <citation type="submission" date="2015-11" db="EMBL/GenBank/DDBJ databases">
        <title>De novo transcriptome assembly of four potential Pierce s Disease insect vectors from Arizona vineyards.</title>
        <authorList>
            <person name="Tassone E.E."/>
        </authorList>
    </citation>
    <scope>NUCLEOTIDE SEQUENCE</scope>
</reference>
<dbReference type="AlphaFoldDB" id="A0A1B6GQ74"/>
<accession>A0A1B6GQ74</accession>
<dbReference type="GO" id="GO:0012505">
    <property type="term" value="C:endomembrane system"/>
    <property type="evidence" value="ECO:0007669"/>
    <property type="project" value="UniProtKB-SubCell"/>
</dbReference>
<dbReference type="GO" id="GO:0042626">
    <property type="term" value="F:ATPase-coupled transmembrane transporter activity"/>
    <property type="evidence" value="ECO:0007669"/>
    <property type="project" value="TreeGrafter"/>
</dbReference>